<feature type="compositionally biased region" description="Basic and acidic residues" evidence="1">
    <location>
        <begin position="8"/>
        <end position="48"/>
    </location>
</feature>
<sequence>MNDEDEESLKKGNHIGEDLKAGKNSKKEMKEWDGKKDDGRGIKTVNDRKGKHIYGSDNYDSDNSGRHEGRGKSHGGVPTRHDFQGDFDTSGKQITRKTSNKQVRGHRCQGTGSSDSDSYSRKQDARKNAQSYIKKRGRYNTDSDSDLDRKRFGKQRTNTKKSDSDDSESDGNYRKRNRKEKVIEHKKHGRMHKAFTSDSDSDSDYAMHNKGQERNSRGHGSDGKQAEGDDTKGNVTKGTGKISKPGIMRHDTGGRWEMNENEKKNIKKDVAYVKAKEEVIEKKRNQHDTDDESSDSEGARERTLKAKKLDGKKLQGTKRKHHAVTDDNDSSESDYGSDSDSDDSRNYKQTRHGSGKACVGLGDRENEKLTKKHRSTQGNGSSYWTGGRYDRGNDRMSNQNIDDGVSKSIRKREVNRMSNQNIDDGVSKSIRKREVEEKFPDMLDSKSGSAGIKEERKKEGDSKGHAKYNRSSEDRIMEDRLYSNNRERQTLKEHSTDSKRDSKSRREYGQGHDDAKRKRHKTSGQHHERGSYEHKYREDLAPHRRWD</sequence>
<feature type="compositionally biased region" description="Acidic residues" evidence="1">
    <location>
        <begin position="326"/>
        <end position="341"/>
    </location>
</feature>
<evidence type="ECO:0000313" key="3">
    <source>
        <dbReference type="Proteomes" id="UP000243459"/>
    </source>
</evidence>
<feature type="compositionally biased region" description="Basic and acidic residues" evidence="1">
    <location>
        <begin position="432"/>
        <end position="444"/>
    </location>
</feature>
<feature type="region of interest" description="Disordered" evidence="1">
    <location>
        <begin position="1"/>
        <end position="547"/>
    </location>
</feature>
<feature type="compositionally biased region" description="Basic and acidic residues" evidence="1">
    <location>
        <begin position="525"/>
        <end position="547"/>
    </location>
</feature>
<keyword evidence="3" id="KW-1185">Reference proteome</keyword>
<dbReference type="EMBL" id="CM007381">
    <property type="protein sequence ID" value="ONK78864.1"/>
    <property type="molecule type" value="Genomic_DNA"/>
</dbReference>
<feature type="compositionally biased region" description="Basic residues" evidence="1">
    <location>
        <begin position="94"/>
        <end position="107"/>
    </location>
</feature>
<dbReference type="Proteomes" id="UP000243459">
    <property type="component" value="Chromosome 1"/>
</dbReference>
<organism evidence="2 3">
    <name type="scientific">Asparagus officinalis</name>
    <name type="common">Garden asparagus</name>
    <dbReference type="NCBI Taxonomy" id="4686"/>
    <lineage>
        <taxon>Eukaryota</taxon>
        <taxon>Viridiplantae</taxon>
        <taxon>Streptophyta</taxon>
        <taxon>Embryophyta</taxon>
        <taxon>Tracheophyta</taxon>
        <taxon>Spermatophyta</taxon>
        <taxon>Magnoliopsida</taxon>
        <taxon>Liliopsida</taxon>
        <taxon>Asparagales</taxon>
        <taxon>Asparagaceae</taxon>
        <taxon>Asparagoideae</taxon>
        <taxon>Asparagus</taxon>
    </lineage>
</organism>
<dbReference type="Gramene" id="ONK78864">
    <property type="protein sequence ID" value="ONK78864"/>
    <property type="gene ID" value="A4U43_C01F360"/>
</dbReference>
<dbReference type="AlphaFoldDB" id="A0A5P1FL96"/>
<feature type="compositionally biased region" description="Basic residues" evidence="1">
    <location>
        <begin position="174"/>
        <end position="193"/>
    </location>
</feature>
<dbReference type="OMA" id="WEMNENE"/>
<evidence type="ECO:0000313" key="2">
    <source>
        <dbReference type="EMBL" id="ONK78864.1"/>
    </source>
</evidence>
<protein>
    <submittedName>
        <fullName evidence="2">Uncharacterized protein</fullName>
    </submittedName>
</protein>
<proteinExistence type="predicted"/>
<evidence type="ECO:0000256" key="1">
    <source>
        <dbReference type="SAM" id="MobiDB-lite"/>
    </source>
</evidence>
<feature type="compositionally biased region" description="Basic and acidic residues" evidence="1">
    <location>
        <begin position="205"/>
        <end position="232"/>
    </location>
</feature>
<reference evidence="3" key="1">
    <citation type="journal article" date="2017" name="Nat. Commun.">
        <title>The asparagus genome sheds light on the origin and evolution of a young Y chromosome.</title>
        <authorList>
            <person name="Harkess A."/>
            <person name="Zhou J."/>
            <person name="Xu C."/>
            <person name="Bowers J.E."/>
            <person name="Van der Hulst R."/>
            <person name="Ayyampalayam S."/>
            <person name="Mercati F."/>
            <person name="Riccardi P."/>
            <person name="McKain M.R."/>
            <person name="Kakrana A."/>
            <person name="Tang H."/>
            <person name="Ray J."/>
            <person name="Groenendijk J."/>
            <person name="Arikit S."/>
            <person name="Mathioni S.M."/>
            <person name="Nakano M."/>
            <person name="Shan H."/>
            <person name="Telgmann-Rauber A."/>
            <person name="Kanno A."/>
            <person name="Yue Z."/>
            <person name="Chen H."/>
            <person name="Li W."/>
            <person name="Chen Y."/>
            <person name="Xu X."/>
            <person name="Zhang Y."/>
            <person name="Luo S."/>
            <person name="Chen H."/>
            <person name="Gao J."/>
            <person name="Mao Z."/>
            <person name="Pires J.C."/>
            <person name="Luo M."/>
            <person name="Kudrna D."/>
            <person name="Wing R.A."/>
            <person name="Meyers B.C."/>
            <person name="Yi K."/>
            <person name="Kong H."/>
            <person name="Lavrijsen P."/>
            <person name="Sunseri F."/>
            <person name="Falavigna A."/>
            <person name="Ye Y."/>
            <person name="Leebens-Mack J.H."/>
            <person name="Chen G."/>
        </authorList>
    </citation>
    <scope>NUCLEOTIDE SEQUENCE [LARGE SCALE GENOMIC DNA]</scope>
    <source>
        <strain evidence="3">cv. DH0086</strain>
    </source>
</reference>
<feature type="compositionally biased region" description="Basic and acidic residues" evidence="1">
    <location>
        <begin position="248"/>
        <end position="288"/>
    </location>
</feature>
<accession>A0A5P1FL96</accession>
<feature type="compositionally biased region" description="Basic and acidic residues" evidence="1">
    <location>
        <begin position="297"/>
        <end position="313"/>
    </location>
</feature>
<feature type="compositionally biased region" description="Basic and acidic residues" evidence="1">
    <location>
        <begin position="118"/>
        <end position="127"/>
    </location>
</feature>
<gene>
    <name evidence="2" type="ORF">A4U43_C01F360</name>
</gene>
<feature type="compositionally biased region" description="Basic and acidic residues" evidence="1">
    <location>
        <begin position="452"/>
        <end position="516"/>
    </location>
</feature>
<name>A0A5P1FL96_ASPOF</name>